<evidence type="ECO:0000313" key="1">
    <source>
        <dbReference type="EMBL" id="CUX03427.1"/>
    </source>
</evidence>
<dbReference type="Proteomes" id="UP000191933">
    <property type="component" value="Unassembled WGS sequence"/>
</dbReference>
<gene>
    <name evidence="1" type="ORF">AGR2A_pb10157</name>
</gene>
<organism evidence="1 2">
    <name type="scientific">Agrobacterium genomosp. 2 str. CFBP 5494</name>
    <dbReference type="NCBI Taxonomy" id="1183436"/>
    <lineage>
        <taxon>Bacteria</taxon>
        <taxon>Pseudomonadati</taxon>
        <taxon>Pseudomonadota</taxon>
        <taxon>Alphaproteobacteria</taxon>
        <taxon>Hyphomicrobiales</taxon>
        <taxon>Rhizobiaceae</taxon>
        <taxon>Rhizobium/Agrobacterium group</taxon>
        <taxon>Agrobacterium</taxon>
        <taxon>Agrobacterium tumefaciens complex</taxon>
    </lineage>
</organism>
<dbReference type="AlphaFoldDB" id="A0A9W5B845"/>
<sequence length="46" mass="4996">MTPYENGKIAEPLLRLQAASAWIDIADGVVIKQPPLPAFDAFDSKP</sequence>
<proteinExistence type="predicted"/>
<keyword evidence="2" id="KW-1185">Reference proteome</keyword>
<accession>A0A9W5B845</accession>
<comment type="caution">
    <text evidence="1">The sequence shown here is derived from an EMBL/GenBank/DDBJ whole genome shotgun (WGS) entry which is preliminary data.</text>
</comment>
<dbReference type="EMBL" id="FBVY01000047">
    <property type="protein sequence ID" value="CUX03427.1"/>
    <property type="molecule type" value="Genomic_DNA"/>
</dbReference>
<name>A0A9W5B845_9HYPH</name>
<reference evidence="1 2" key="1">
    <citation type="submission" date="2016-01" db="EMBL/GenBank/DDBJ databases">
        <authorList>
            <person name="Regsiter A."/>
            <person name="william w."/>
        </authorList>
    </citation>
    <scope>NUCLEOTIDE SEQUENCE [LARGE SCALE GENOMIC DNA]</scope>
    <source>
        <strain evidence="1 2">CFBP 5494</strain>
    </source>
</reference>
<protein>
    <submittedName>
        <fullName evidence="1">Uncharacterized protein</fullName>
    </submittedName>
</protein>
<evidence type="ECO:0000313" key="2">
    <source>
        <dbReference type="Proteomes" id="UP000191933"/>
    </source>
</evidence>